<evidence type="ECO:0000256" key="15">
    <source>
        <dbReference type="SAM" id="MobiDB-lite"/>
    </source>
</evidence>
<organism evidence="21 22">
    <name type="scientific">Acropora cervicornis</name>
    <name type="common">Staghorn coral</name>
    <dbReference type="NCBI Taxonomy" id="6130"/>
    <lineage>
        <taxon>Eukaryota</taxon>
        <taxon>Metazoa</taxon>
        <taxon>Cnidaria</taxon>
        <taxon>Anthozoa</taxon>
        <taxon>Hexacorallia</taxon>
        <taxon>Scleractinia</taxon>
        <taxon>Astrocoeniina</taxon>
        <taxon>Acroporidae</taxon>
        <taxon>Acropora</taxon>
    </lineage>
</organism>
<dbReference type="PROSITE" id="PS50026">
    <property type="entry name" value="EGF_3"/>
    <property type="match status" value="1"/>
</dbReference>
<dbReference type="FunFam" id="2.10.25.10:FF:000038">
    <property type="entry name" value="Fibrillin 2"/>
    <property type="match status" value="1"/>
</dbReference>
<feature type="domain" description="CUB" evidence="17">
    <location>
        <begin position="499"/>
        <end position="610"/>
    </location>
</feature>
<sequence>MAKEKDSPCEQKNSGSASKFAYTFCFISVLICAVVLVRVEIVNQRVYAVENSLAEIRKQNADKNSHGSGESFKQEKREKYNNGLNLKDESVRDLITDKNVTLRTRRFSGRAPDDRKLIMKAMRKEINKTISSLKPEAFCSSMEQICVQGPPGIPGSKGSRGERGPAGSTGQKGSRGFTGRSGESGIMGPPGEKGARGEKGSPGPRGYPGAKGDAGATLSAPTVVISPMKQVVKENQSAIFQCSATGNPKPSVMWVLSDPNWTSHFLYESNAPPRVQLASGPTHAKIGRTATLPRCNVTGYPVPVVTWRKLGGVLATERAVHGERSLSLVGARKTDTGLYQCRAKNNLGESSALTTLVVWTQPKFILRPPSNVDKKTGQNLLLNCKATPLASVFWRRVRGDWIADRMKVKNGTLEISSLTQSDSGSYVCEARLLFYTIRATTTLRVDLDECQTGSFRCHARAVCVNVSGSYRCRCRPGYVGNGKTVCEVSVPRVRTQTTCSSSLLVQNANKQSGLIQSSTGTIYSYRMNCSWTITSNAALELAFVGPFRTERNKDFVYVYDGSSASARLIGRFSGSSRPGTILSSSNQLHVRFTSDSSSQYYGFKAVYRVLNQGSVRLRGGGLNYGRVEIFYNDTWGTVCDDGWDINDAHVVCRQLGFPRLASYAYTGAHYGQGTGPIWMDDVACSGSESHLYECRHRGWGSHDCTHSGDSSVVCRYGSSYLRLAGGGSHYGRVEVYYKGEWGTVCDDSWDINDAHVVCRQLGFSSAAYQYGSARYGQGSGRIWLDNVGCQGGEVSLSSCSHNAWGSHNCGHSEDAMPPRVQLAPGPTHVKIGKRVTLPRCKVTGYPVPVVTWRKLGGELATERAVYGEGSLTVVGAIKSDTGPYQCRAKNNLGESSAVTTLVVWTKPKFVLRPPSRAHKRSGQNLLLNCKASAQALILWRRVGGDWIEDRMKVKNGTLEISSLRKSDSGSYICEAKLLFYTIRATTTLRVDFPPVLNLMTNGRKGRFGVIQNFTVPTTGRYKIKAWGARGGTHSYNYGYKPGTYYGGKGALKEGTFTLTEGTVLNIVVGHRGGDSVEVKGGRSTNKTAAELGLSVEDNAGTGGDGGSFVYTSSNVLLLAAGGGGGASAGYNGVDGHAGTSGTSSVGKDFSKSGSGGTGGLPGQCNRAGGDFHGGVGAGWFSQACARAGSHHGERGGSRDQGWVGGRAGGMNSGNYGGPPPGAVGGFGGGGGGSEDNSASGGGCGYSGGGSGTQWNQAGGGGGSYCIGSSCSGASGANSNDDGMVQIIELFP</sequence>
<feature type="domain" description="Ig-like" evidence="20">
    <location>
        <begin position="221"/>
        <end position="354"/>
    </location>
</feature>
<proteinExistence type="predicted"/>
<keyword evidence="4" id="KW-0732">Signal</keyword>
<keyword evidence="7 16" id="KW-1133">Transmembrane helix</keyword>
<dbReference type="InterPro" id="IPR003599">
    <property type="entry name" value="Ig_sub"/>
</dbReference>
<evidence type="ECO:0000259" key="18">
    <source>
        <dbReference type="PROSITE" id="PS50026"/>
    </source>
</evidence>
<accession>A0AAD9QAU7</accession>
<dbReference type="Pfam" id="PF00530">
    <property type="entry name" value="SRCR"/>
    <property type="match status" value="2"/>
</dbReference>
<keyword evidence="10" id="KW-0675">Receptor</keyword>
<feature type="domain" description="Ig-like" evidence="20">
    <location>
        <begin position="818"/>
        <end position="899"/>
    </location>
</feature>
<dbReference type="InterPro" id="IPR013098">
    <property type="entry name" value="Ig_I-set"/>
</dbReference>
<reference evidence="21" key="2">
    <citation type="journal article" date="2023" name="Science">
        <title>Genomic signatures of disease resistance in endangered staghorn corals.</title>
        <authorList>
            <person name="Vollmer S.V."/>
            <person name="Selwyn J.D."/>
            <person name="Despard B.A."/>
            <person name="Roesel C.L."/>
        </authorList>
    </citation>
    <scope>NUCLEOTIDE SEQUENCE</scope>
    <source>
        <strain evidence="21">K2</strain>
    </source>
</reference>
<dbReference type="SMART" id="SM00042">
    <property type="entry name" value="CUB"/>
    <property type="match status" value="1"/>
</dbReference>
<gene>
    <name evidence="21" type="ORF">P5673_019824</name>
</gene>
<dbReference type="InterPro" id="IPR008160">
    <property type="entry name" value="Collagen"/>
</dbReference>
<dbReference type="PROSITE" id="PS00010">
    <property type="entry name" value="ASX_HYDROXYL"/>
    <property type="match status" value="1"/>
</dbReference>
<dbReference type="InterPro" id="IPR013783">
    <property type="entry name" value="Ig-like_fold"/>
</dbReference>
<feature type="domain" description="Ig-like" evidence="20">
    <location>
        <begin position="362"/>
        <end position="446"/>
    </location>
</feature>
<evidence type="ECO:0000256" key="7">
    <source>
        <dbReference type="ARBA" id="ARBA00022989"/>
    </source>
</evidence>
<feature type="domain" description="SRCR" evidence="19">
    <location>
        <begin position="615"/>
        <end position="715"/>
    </location>
</feature>
<dbReference type="Proteomes" id="UP001249851">
    <property type="component" value="Unassembled WGS sequence"/>
</dbReference>
<protein>
    <submittedName>
        <fullName evidence="21">Deleted in malignant brain tumors 1 protein</fullName>
    </submittedName>
</protein>
<dbReference type="Pfam" id="PF13927">
    <property type="entry name" value="Ig_3"/>
    <property type="match status" value="4"/>
</dbReference>
<dbReference type="GO" id="GO:0005509">
    <property type="term" value="F:calcium ion binding"/>
    <property type="evidence" value="ECO:0007669"/>
    <property type="project" value="InterPro"/>
</dbReference>
<evidence type="ECO:0000256" key="11">
    <source>
        <dbReference type="ARBA" id="ARBA00023180"/>
    </source>
</evidence>
<dbReference type="EMBL" id="JARQWQ010000047">
    <property type="protein sequence ID" value="KAK2557850.1"/>
    <property type="molecule type" value="Genomic_DNA"/>
</dbReference>
<keyword evidence="11" id="KW-0325">Glycoprotein</keyword>
<dbReference type="PROSITE" id="PS00420">
    <property type="entry name" value="SRCR_1"/>
    <property type="match status" value="2"/>
</dbReference>
<dbReference type="InterPro" id="IPR001881">
    <property type="entry name" value="EGF-like_Ca-bd_dom"/>
</dbReference>
<dbReference type="Pfam" id="PF07679">
    <property type="entry name" value="I-set"/>
    <property type="match status" value="1"/>
</dbReference>
<feature type="domain" description="EGF-like" evidence="18">
    <location>
        <begin position="446"/>
        <end position="487"/>
    </location>
</feature>
<evidence type="ECO:0000259" key="17">
    <source>
        <dbReference type="PROSITE" id="PS01180"/>
    </source>
</evidence>
<feature type="region of interest" description="Disordered" evidence="15">
    <location>
        <begin position="1139"/>
        <end position="1161"/>
    </location>
</feature>
<dbReference type="InterPro" id="IPR000152">
    <property type="entry name" value="EGF-type_Asp/Asn_hydroxyl_site"/>
</dbReference>
<feature type="disulfide bond" evidence="14">
    <location>
        <begin position="684"/>
        <end position="694"/>
    </location>
</feature>
<dbReference type="PROSITE" id="PS01186">
    <property type="entry name" value="EGF_2"/>
    <property type="match status" value="1"/>
</dbReference>
<dbReference type="CDD" id="cd00054">
    <property type="entry name" value="EGF_CA"/>
    <property type="match status" value="1"/>
</dbReference>
<dbReference type="InterPro" id="IPR000859">
    <property type="entry name" value="CUB_dom"/>
</dbReference>
<feature type="disulfide bond" evidence="14">
    <location>
        <begin position="745"/>
        <end position="809"/>
    </location>
</feature>
<keyword evidence="6" id="KW-0735">Signal-anchor</keyword>
<dbReference type="PROSITE" id="PS50835">
    <property type="entry name" value="IG_LIKE"/>
    <property type="match status" value="4"/>
</dbReference>
<dbReference type="PRINTS" id="PR00258">
    <property type="entry name" value="SPERACTRCPTR"/>
</dbReference>
<feature type="domain" description="SRCR" evidence="19">
    <location>
        <begin position="721"/>
        <end position="815"/>
    </location>
</feature>
<dbReference type="PROSITE" id="PS01187">
    <property type="entry name" value="EGF_CA"/>
    <property type="match status" value="1"/>
</dbReference>
<evidence type="ECO:0000256" key="9">
    <source>
        <dbReference type="ARBA" id="ARBA00023157"/>
    </source>
</evidence>
<dbReference type="FunFam" id="3.10.250.10:FF:000011">
    <property type="entry name" value="Scavenger receptor class A member 5"/>
    <property type="match status" value="1"/>
</dbReference>
<dbReference type="SMART" id="SM00181">
    <property type="entry name" value="EGF"/>
    <property type="match status" value="1"/>
</dbReference>
<feature type="region of interest" description="Disordered" evidence="15">
    <location>
        <begin position="1188"/>
        <end position="1233"/>
    </location>
</feature>
<comment type="caution">
    <text evidence="14">Lacks conserved residue(s) required for the propagation of feature annotation.</text>
</comment>
<evidence type="ECO:0000313" key="22">
    <source>
        <dbReference type="Proteomes" id="UP001249851"/>
    </source>
</evidence>
<evidence type="ECO:0000256" key="6">
    <source>
        <dbReference type="ARBA" id="ARBA00022968"/>
    </source>
</evidence>
<dbReference type="Pfam" id="PF07645">
    <property type="entry name" value="EGF_CA"/>
    <property type="match status" value="1"/>
</dbReference>
<dbReference type="Pfam" id="PF01391">
    <property type="entry name" value="Collagen"/>
    <property type="match status" value="1"/>
</dbReference>
<dbReference type="Gene3D" id="2.60.40.10">
    <property type="entry name" value="Immunoglobulins"/>
    <property type="match status" value="5"/>
</dbReference>
<keyword evidence="3 16" id="KW-0812">Transmembrane</keyword>
<evidence type="ECO:0000256" key="4">
    <source>
        <dbReference type="ARBA" id="ARBA00022729"/>
    </source>
</evidence>
<keyword evidence="8 16" id="KW-0472">Membrane</keyword>
<evidence type="ECO:0000256" key="8">
    <source>
        <dbReference type="ARBA" id="ARBA00023136"/>
    </source>
</evidence>
<evidence type="ECO:0000256" key="10">
    <source>
        <dbReference type="ARBA" id="ARBA00023170"/>
    </source>
</evidence>
<evidence type="ECO:0000256" key="3">
    <source>
        <dbReference type="ARBA" id="ARBA00022692"/>
    </source>
</evidence>
<dbReference type="SMART" id="SM00179">
    <property type="entry name" value="EGF_CA"/>
    <property type="match status" value="1"/>
</dbReference>
<evidence type="ECO:0000256" key="5">
    <source>
        <dbReference type="ARBA" id="ARBA00022737"/>
    </source>
</evidence>
<dbReference type="CDD" id="cd00041">
    <property type="entry name" value="CUB"/>
    <property type="match status" value="1"/>
</dbReference>
<keyword evidence="9 14" id="KW-1015">Disulfide bond</keyword>
<dbReference type="GO" id="GO:0016020">
    <property type="term" value="C:membrane"/>
    <property type="evidence" value="ECO:0007669"/>
    <property type="project" value="UniProtKB-SubCell"/>
</dbReference>
<dbReference type="SUPFAM" id="SSF56487">
    <property type="entry name" value="SRCR-like"/>
    <property type="match status" value="2"/>
</dbReference>
<feature type="compositionally biased region" description="Gly residues" evidence="15">
    <location>
        <begin position="1202"/>
        <end position="1233"/>
    </location>
</feature>
<evidence type="ECO:0000256" key="1">
    <source>
        <dbReference type="ARBA" id="ARBA00004606"/>
    </source>
</evidence>
<evidence type="ECO:0000256" key="14">
    <source>
        <dbReference type="PROSITE-ProRule" id="PRU00196"/>
    </source>
</evidence>
<dbReference type="SMART" id="SM00202">
    <property type="entry name" value="SR"/>
    <property type="match status" value="2"/>
</dbReference>
<dbReference type="SUPFAM" id="SSF48726">
    <property type="entry name" value="Immunoglobulin"/>
    <property type="match status" value="4"/>
</dbReference>
<dbReference type="InterPro" id="IPR036179">
    <property type="entry name" value="Ig-like_dom_sf"/>
</dbReference>
<feature type="disulfide bond" evidence="14">
    <location>
        <begin position="789"/>
        <end position="799"/>
    </location>
</feature>
<dbReference type="SMART" id="SM00409">
    <property type="entry name" value="IG"/>
    <property type="match status" value="4"/>
</dbReference>
<dbReference type="FunFam" id="2.60.40.10:FF:000032">
    <property type="entry name" value="palladin isoform X1"/>
    <property type="match status" value="1"/>
</dbReference>
<dbReference type="Pfam" id="PF00431">
    <property type="entry name" value="CUB"/>
    <property type="match status" value="1"/>
</dbReference>
<reference evidence="21" key="1">
    <citation type="journal article" date="2023" name="G3 (Bethesda)">
        <title>Whole genome assembly and annotation of the endangered Caribbean coral Acropora cervicornis.</title>
        <authorList>
            <person name="Selwyn J.D."/>
            <person name="Vollmer S.V."/>
        </authorList>
    </citation>
    <scope>NUCLEOTIDE SEQUENCE</scope>
    <source>
        <strain evidence="21">K2</strain>
    </source>
</reference>
<evidence type="ECO:0000313" key="21">
    <source>
        <dbReference type="EMBL" id="KAK2557850.1"/>
    </source>
</evidence>
<evidence type="ECO:0000259" key="19">
    <source>
        <dbReference type="PROSITE" id="PS50287"/>
    </source>
</evidence>
<evidence type="ECO:0000256" key="13">
    <source>
        <dbReference type="PROSITE-ProRule" id="PRU00076"/>
    </source>
</evidence>
<dbReference type="InterPro" id="IPR018097">
    <property type="entry name" value="EGF_Ca-bd_CS"/>
</dbReference>
<dbReference type="PROSITE" id="PS50287">
    <property type="entry name" value="SRCR_2"/>
    <property type="match status" value="2"/>
</dbReference>
<dbReference type="SUPFAM" id="SSF49854">
    <property type="entry name" value="Spermadhesin, CUB domain"/>
    <property type="match status" value="1"/>
</dbReference>
<dbReference type="Gene3D" id="2.10.25.10">
    <property type="entry name" value="Laminin"/>
    <property type="match status" value="1"/>
</dbReference>
<evidence type="ECO:0000256" key="12">
    <source>
        <dbReference type="ARBA" id="ARBA00023319"/>
    </source>
</evidence>
<keyword evidence="2 13" id="KW-0245">EGF-like domain</keyword>
<keyword evidence="5" id="KW-0677">Repeat</keyword>
<name>A0AAD9QAU7_ACRCE</name>
<dbReference type="SMART" id="SM00408">
    <property type="entry name" value="IGc2"/>
    <property type="match status" value="4"/>
</dbReference>
<comment type="caution">
    <text evidence="21">The sequence shown here is derived from an EMBL/GenBank/DDBJ whole genome shotgun (WGS) entry which is preliminary data.</text>
</comment>
<dbReference type="PANTHER" id="PTHR48071">
    <property type="entry name" value="SRCR DOMAIN-CONTAINING PROTEIN"/>
    <property type="match status" value="1"/>
</dbReference>
<feature type="transmembrane region" description="Helical" evidence="16">
    <location>
        <begin position="20"/>
        <end position="39"/>
    </location>
</feature>
<dbReference type="Gene3D" id="2.60.120.290">
    <property type="entry name" value="Spermadhesin, CUB domain"/>
    <property type="match status" value="1"/>
</dbReference>
<evidence type="ECO:0000256" key="16">
    <source>
        <dbReference type="SAM" id="Phobius"/>
    </source>
</evidence>
<evidence type="ECO:0000256" key="2">
    <source>
        <dbReference type="ARBA" id="ARBA00022536"/>
    </source>
</evidence>
<dbReference type="SUPFAM" id="SSF57196">
    <property type="entry name" value="EGF/Laminin"/>
    <property type="match status" value="1"/>
</dbReference>
<dbReference type="InterPro" id="IPR000742">
    <property type="entry name" value="EGF"/>
</dbReference>
<keyword evidence="22" id="KW-1185">Reference proteome</keyword>
<dbReference type="InterPro" id="IPR001190">
    <property type="entry name" value="SRCR"/>
</dbReference>
<dbReference type="PANTHER" id="PTHR48071:SF18">
    <property type="entry name" value="DELETED IN MALIGNANT BRAIN TUMORS 1 PROTEIN-RELATED"/>
    <property type="match status" value="1"/>
</dbReference>
<dbReference type="InterPro" id="IPR036772">
    <property type="entry name" value="SRCR-like_dom_sf"/>
</dbReference>
<dbReference type="InterPro" id="IPR035914">
    <property type="entry name" value="Sperma_CUB_dom_sf"/>
</dbReference>
<dbReference type="Gene3D" id="3.10.250.10">
    <property type="entry name" value="SRCR-like domain"/>
    <property type="match status" value="2"/>
</dbReference>
<dbReference type="InterPro" id="IPR003598">
    <property type="entry name" value="Ig_sub2"/>
</dbReference>
<dbReference type="InterPro" id="IPR049883">
    <property type="entry name" value="NOTCH1_EGF-like"/>
</dbReference>
<dbReference type="FunFam" id="3.10.250.10:FF:000006">
    <property type="entry name" value="neurotrypsin isoform X2"/>
    <property type="match status" value="1"/>
</dbReference>
<comment type="subcellular location">
    <subcellularLocation>
        <location evidence="1">Membrane</location>
        <topology evidence="1">Single-pass type II membrane protein</topology>
    </subcellularLocation>
</comment>
<dbReference type="InterPro" id="IPR007110">
    <property type="entry name" value="Ig-like_dom"/>
</dbReference>
<dbReference type="PROSITE" id="PS01180">
    <property type="entry name" value="CUB"/>
    <property type="match status" value="1"/>
</dbReference>
<keyword evidence="12" id="KW-0393">Immunoglobulin domain</keyword>
<evidence type="ECO:0000259" key="20">
    <source>
        <dbReference type="PROSITE" id="PS50835"/>
    </source>
</evidence>
<feature type="region of interest" description="Disordered" evidence="15">
    <location>
        <begin position="149"/>
        <end position="215"/>
    </location>
</feature>
<feature type="domain" description="Ig-like" evidence="20">
    <location>
        <begin position="907"/>
        <end position="991"/>
    </location>
</feature>